<gene>
    <name evidence="2" type="ORF">IF1G_01475</name>
</gene>
<accession>A0A545VBY8</accession>
<sequence length="97" mass="11017">MSSLARTGRKKEKENHTNSHGEPAWSDQLAAIVMTKQKRKKKKKKKRKRKREATARSGGVDNPVTLHRCSLVVRVSQAFGKHEPSQLHPEHTSPLDQ</sequence>
<feature type="region of interest" description="Disordered" evidence="1">
    <location>
        <begin position="1"/>
        <end position="64"/>
    </location>
</feature>
<dbReference type="EMBL" id="SPUK01000002">
    <property type="protein sequence ID" value="TQV99260.1"/>
    <property type="molecule type" value="Genomic_DNA"/>
</dbReference>
<name>A0A545VBY8_9HYPO</name>
<dbReference type="Proteomes" id="UP000315783">
    <property type="component" value="Unassembled WGS sequence"/>
</dbReference>
<feature type="compositionally biased region" description="Basic residues" evidence="1">
    <location>
        <begin position="36"/>
        <end position="51"/>
    </location>
</feature>
<evidence type="ECO:0000256" key="1">
    <source>
        <dbReference type="SAM" id="MobiDB-lite"/>
    </source>
</evidence>
<proteinExistence type="predicted"/>
<reference evidence="2 3" key="1">
    <citation type="journal article" date="2019" name="Appl. Microbiol. Biotechnol.">
        <title>Genome sequence of Isaria javanica and comparative genome analysis insights into family S53 peptidase evolution in fungal entomopathogens.</title>
        <authorList>
            <person name="Lin R."/>
            <person name="Zhang X."/>
            <person name="Xin B."/>
            <person name="Zou M."/>
            <person name="Gao Y."/>
            <person name="Qin F."/>
            <person name="Hu Q."/>
            <person name="Xie B."/>
            <person name="Cheng X."/>
        </authorList>
    </citation>
    <scope>NUCLEOTIDE SEQUENCE [LARGE SCALE GENOMIC DNA]</scope>
    <source>
        <strain evidence="2 3">IJ1G</strain>
    </source>
</reference>
<evidence type="ECO:0000313" key="3">
    <source>
        <dbReference type="Proteomes" id="UP000315783"/>
    </source>
</evidence>
<organism evidence="2 3">
    <name type="scientific">Cordyceps javanica</name>
    <dbReference type="NCBI Taxonomy" id="43265"/>
    <lineage>
        <taxon>Eukaryota</taxon>
        <taxon>Fungi</taxon>
        <taxon>Dikarya</taxon>
        <taxon>Ascomycota</taxon>
        <taxon>Pezizomycotina</taxon>
        <taxon>Sordariomycetes</taxon>
        <taxon>Hypocreomycetidae</taxon>
        <taxon>Hypocreales</taxon>
        <taxon>Cordycipitaceae</taxon>
        <taxon>Cordyceps</taxon>
    </lineage>
</organism>
<keyword evidence="3" id="KW-1185">Reference proteome</keyword>
<protein>
    <submittedName>
        <fullName evidence="2">Uncharacterized protein</fullName>
    </submittedName>
</protein>
<comment type="caution">
    <text evidence="2">The sequence shown here is derived from an EMBL/GenBank/DDBJ whole genome shotgun (WGS) entry which is preliminary data.</text>
</comment>
<evidence type="ECO:0000313" key="2">
    <source>
        <dbReference type="EMBL" id="TQV99260.1"/>
    </source>
</evidence>
<dbReference type="AlphaFoldDB" id="A0A545VBY8"/>